<dbReference type="RefSeq" id="WP_129753418.1">
    <property type="nucleotide sequence ID" value="NZ_JASOOE010000021.1"/>
</dbReference>
<evidence type="ECO:0000259" key="14">
    <source>
        <dbReference type="Pfam" id="PF20260"/>
    </source>
</evidence>
<accession>A0AAJ1V697</accession>
<gene>
    <name evidence="15" type="ORF">QP433_08540</name>
</gene>
<proteinExistence type="inferred from homology"/>
<dbReference type="InterPro" id="IPR029028">
    <property type="entry name" value="Alpha/beta_knot_MTases"/>
</dbReference>
<dbReference type="Pfam" id="PF20260">
    <property type="entry name" value="PUA_4"/>
    <property type="match status" value="1"/>
</dbReference>
<evidence type="ECO:0000256" key="5">
    <source>
        <dbReference type="ARBA" id="ARBA00022490"/>
    </source>
</evidence>
<dbReference type="PIRSF" id="PIRSF015601">
    <property type="entry name" value="MTase_slr0722"/>
    <property type="match status" value="1"/>
</dbReference>
<dbReference type="CDD" id="cd18084">
    <property type="entry name" value="RsmE-like"/>
    <property type="match status" value="1"/>
</dbReference>
<name>A0AAJ1V697_9LACT</name>
<evidence type="ECO:0000313" key="16">
    <source>
        <dbReference type="Proteomes" id="UP001229251"/>
    </source>
</evidence>
<feature type="domain" description="Ribosomal RNA small subunit methyltransferase E PUA-like" evidence="14">
    <location>
        <begin position="24"/>
        <end position="66"/>
    </location>
</feature>
<evidence type="ECO:0000256" key="8">
    <source>
        <dbReference type="ARBA" id="ARBA00022679"/>
    </source>
</evidence>
<dbReference type="InterPro" id="IPR046887">
    <property type="entry name" value="RsmE_PUA-like"/>
</dbReference>
<dbReference type="Pfam" id="PF04452">
    <property type="entry name" value="Methyltrans_RNA"/>
    <property type="match status" value="1"/>
</dbReference>
<evidence type="ECO:0000259" key="13">
    <source>
        <dbReference type="Pfam" id="PF04452"/>
    </source>
</evidence>
<dbReference type="InterPro" id="IPR046886">
    <property type="entry name" value="RsmE_MTase_dom"/>
</dbReference>
<dbReference type="AlphaFoldDB" id="A0AAJ1V697"/>
<dbReference type="NCBIfam" id="TIGR00046">
    <property type="entry name" value="RsmE family RNA methyltransferase"/>
    <property type="match status" value="1"/>
</dbReference>
<evidence type="ECO:0000256" key="3">
    <source>
        <dbReference type="ARBA" id="ARBA00012328"/>
    </source>
</evidence>
<evidence type="ECO:0000256" key="7">
    <source>
        <dbReference type="ARBA" id="ARBA00022603"/>
    </source>
</evidence>
<dbReference type="InterPro" id="IPR015947">
    <property type="entry name" value="PUA-like_sf"/>
</dbReference>
<dbReference type="GO" id="GO:0005737">
    <property type="term" value="C:cytoplasm"/>
    <property type="evidence" value="ECO:0007669"/>
    <property type="project" value="UniProtKB-SubCell"/>
</dbReference>
<dbReference type="PANTHER" id="PTHR30027">
    <property type="entry name" value="RIBOSOMAL RNA SMALL SUBUNIT METHYLTRANSFERASE E"/>
    <property type="match status" value="1"/>
</dbReference>
<comment type="catalytic activity">
    <reaction evidence="11 12">
        <text>uridine(1498) in 16S rRNA + S-adenosyl-L-methionine = N(3)-methyluridine(1498) in 16S rRNA + S-adenosyl-L-homocysteine + H(+)</text>
        <dbReference type="Rhea" id="RHEA:42920"/>
        <dbReference type="Rhea" id="RHEA-COMP:10283"/>
        <dbReference type="Rhea" id="RHEA-COMP:10284"/>
        <dbReference type="ChEBI" id="CHEBI:15378"/>
        <dbReference type="ChEBI" id="CHEBI:57856"/>
        <dbReference type="ChEBI" id="CHEBI:59789"/>
        <dbReference type="ChEBI" id="CHEBI:65315"/>
        <dbReference type="ChEBI" id="CHEBI:74502"/>
        <dbReference type="EC" id="2.1.1.193"/>
    </reaction>
</comment>
<dbReference type="InterPro" id="IPR029026">
    <property type="entry name" value="tRNA_m1G_MTases_N"/>
</dbReference>
<feature type="domain" description="Ribosomal RNA small subunit methyltransferase E methyltransferase" evidence="13">
    <location>
        <begin position="75"/>
        <end position="245"/>
    </location>
</feature>
<keyword evidence="8 12" id="KW-0808">Transferase</keyword>
<dbReference type="GO" id="GO:0070475">
    <property type="term" value="P:rRNA base methylation"/>
    <property type="evidence" value="ECO:0007669"/>
    <property type="project" value="TreeGrafter"/>
</dbReference>
<sequence>MQQYFLELEASASIPPTLVSLSQGDSHHLLTVLRARTGQEIYVVHQGQRYLARLVGERAGLAQLEVIQRIEVDTELPIQVTIACGLSKNDKLDTIVQKGTECGMASFQPLSLSRDVVRWKDGKSIQKIDRLQKIAQAASQQSKRLVVPRVSSLKTLDQWLQSVDDYDLKLVAYEEEAKQTTSYSLRQALSLGQKGQKMAIVFGSEGGLTQEEVDQLRAKGFITCSLGRRILRAETAPIYALAAISYQFE</sequence>
<evidence type="ECO:0000256" key="12">
    <source>
        <dbReference type="PIRNR" id="PIRNR015601"/>
    </source>
</evidence>
<keyword evidence="7 12" id="KW-0489">Methyltransferase</keyword>
<dbReference type="EMBL" id="JASOOE010000021">
    <property type="protein sequence ID" value="MDK7188029.1"/>
    <property type="molecule type" value="Genomic_DNA"/>
</dbReference>
<evidence type="ECO:0000313" key="15">
    <source>
        <dbReference type="EMBL" id="MDK7188029.1"/>
    </source>
</evidence>
<evidence type="ECO:0000256" key="2">
    <source>
        <dbReference type="ARBA" id="ARBA00005528"/>
    </source>
</evidence>
<reference evidence="15" key="1">
    <citation type="submission" date="2023-05" db="EMBL/GenBank/DDBJ databases">
        <title>Cataloging the Phylogenetic Diversity of Human Bladder Bacteria.</title>
        <authorList>
            <person name="Du J."/>
        </authorList>
    </citation>
    <scope>NUCLEOTIDE SEQUENCE</scope>
    <source>
        <strain evidence="15">UMB1231</strain>
    </source>
</reference>
<comment type="function">
    <text evidence="10 12">Specifically methylates the N3 position of the uracil ring of uridine 1498 (m3U1498) in 16S rRNA. Acts on the fully assembled 30S ribosomal subunit.</text>
</comment>
<protein>
    <recommendedName>
        <fullName evidence="4 12">Ribosomal RNA small subunit methyltransferase E</fullName>
        <ecNumber evidence="3 12">2.1.1.193</ecNumber>
    </recommendedName>
</protein>
<comment type="caution">
    <text evidence="15">The sequence shown here is derived from an EMBL/GenBank/DDBJ whole genome shotgun (WGS) entry which is preliminary data.</text>
</comment>
<dbReference type="SUPFAM" id="SSF75217">
    <property type="entry name" value="alpha/beta knot"/>
    <property type="match status" value="1"/>
</dbReference>
<evidence type="ECO:0000256" key="11">
    <source>
        <dbReference type="ARBA" id="ARBA00047944"/>
    </source>
</evidence>
<comment type="similarity">
    <text evidence="2 12">Belongs to the RNA methyltransferase RsmE family.</text>
</comment>
<evidence type="ECO:0000256" key="9">
    <source>
        <dbReference type="ARBA" id="ARBA00022691"/>
    </source>
</evidence>
<dbReference type="SUPFAM" id="SSF88697">
    <property type="entry name" value="PUA domain-like"/>
    <property type="match status" value="1"/>
</dbReference>
<dbReference type="PANTHER" id="PTHR30027:SF3">
    <property type="entry name" value="16S RRNA (URACIL(1498)-N(3))-METHYLTRANSFERASE"/>
    <property type="match status" value="1"/>
</dbReference>
<dbReference type="Proteomes" id="UP001229251">
    <property type="component" value="Unassembled WGS sequence"/>
</dbReference>
<evidence type="ECO:0000256" key="10">
    <source>
        <dbReference type="ARBA" id="ARBA00025699"/>
    </source>
</evidence>
<evidence type="ECO:0000256" key="4">
    <source>
        <dbReference type="ARBA" id="ARBA00013673"/>
    </source>
</evidence>
<dbReference type="InterPro" id="IPR006700">
    <property type="entry name" value="RsmE"/>
</dbReference>
<dbReference type="Gene3D" id="3.40.1280.10">
    <property type="match status" value="1"/>
</dbReference>
<evidence type="ECO:0000256" key="6">
    <source>
        <dbReference type="ARBA" id="ARBA00022552"/>
    </source>
</evidence>
<comment type="subcellular location">
    <subcellularLocation>
        <location evidence="1 12">Cytoplasm</location>
    </subcellularLocation>
</comment>
<keyword evidence="9 12" id="KW-0949">S-adenosyl-L-methionine</keyword>
<dbReference type="GO" id="GO:0070042">
    <property type="term" value="F:rRNA (uridine-N3-)-methyltransferase activity"/>
    <property type="evidence" value="ECO:0007669"/>
    <property type="project" value="TreeGrafter"/>
</dbReference>
<organism evidence="15 16">
    <name type="scientific">Facklamia hominis</name>
    <dbReference type="NCBI Taxonomy" id="178214"/>
    <lineage>
        <taxon>Bacteria</taxon>
        <taxon>Bacillati</taxon>
        <taxon>Bacillota</taxon>
        <taxon>Bacilli</taxon>
        <taxon>Lactobacillales</taxon>
        <taxon>Aerococcaceae</taxon>
        <taxon>Facklamia</taxon>
    </lineage>
</organism>
<keyword evidence="5 12" id="KW-0963">Cytoplasm</keyword>
<dbReference type="EC" id="2.1.1.193" evidence="3 12"/>
<keyword evidence="6 12" id="KW-0698">rRNA processing</keyword>
<evidence type="ECO:0000256" key="1">
    <source>
        <dbReference type="ARBA" id="ARBA00004496"/>
    </source>
</evidence>